<keyword evidence="3" id="KW-0804">Transcription</keyword>
<dbReference type="SMART" id="SM00418">
    <property type="entry name" value="HTH_ARSR"/>
    <property type="match status" value="1"/>
</dbReference>
<sequence>MIDLFKVFSDENRLRIVLLLHKKDLCVCELEVILELSQSNLSKHLSHLKKNDIVESKKSSLWTMYCLSEEFINNHSMLYEYILFESDKSLVFVDDLRRLKTYLEKNICCNIASENKQQVLDLLKENHNDRRKTKIDN</sequence>
<evidence type="ECO:0000313" key="6">
    <source>
        <dbReference type="Proteomes" id="UP000306912"/>
    </source>
</evidence>
<dbReference type="OrthoDB" id="9798835at2"/>
<evidence type="ECO:0000256" key="2">
    <source>
        <dbReference type="ARBA" id="ARBA00023125"/>
    </source>
</evidence>
<accession>A0A5R8QEX9</accession>
<dbReference type="NCBIfam" id="NF033788">
    <property type="entry name" value="HTH_metalloreg"/>
    <property type="match status" value="1"/>
</dbReference>
<organism evidence="5 6">
    <name type="scientific">Culicoidibacter larvae</name>
    <dbReference type="NCBI Taxonomy" id="2579976"/>
    <lineage>
        <taxon>Bacteria</taxon>
        <taxon>Bacillati</taxon>
        <taxon>Bacillota</taxon>
        <taxon>Culicoidibacteria</taxon>
        <taxon>Culicoidibacterales</taxon>
        <taxon>Culicoidibacteraceae</taxon>
        <taxon>Culicoidibacter</taxon>
    </lineage>
</organism>
<proteinExistence type="predicted"/>
<dbReference type="InterPro" id="IPR051081">
    <property type="entry name" value="HTH_MetalResp_TranReg"/>
</dbReference>
<dbReference type="InParanoid" id="A0A5R8QEX9"/>
<dbReference type="CDD" id="cd00090">
    <property type="entry name" value="HTH_ARSR"/>
    <property type="match status" value="1"/>
</dbReference>
<dbReference type="InterPro" id="IPR036390">
    <property type="entry name" value="WH_DNA-bd_sf"/>
</dbReference>
<reference evidence="5 6" key="1">
    <citation type="submission" date="2019-05" db="EMBL/GenBank/DDBJ databases">
        <title>Culicoidintestinum kansasii gen. nov., sp. nov. from the gastrointestinal tract of the biting midge, Culicoides sonorensis.</title>
        <authorList>
            <person name="Neupane S."/>
            <person name="Ghosh A."/>
            <person name="Gunther S."/>
            <person name="Martin K."/>
            <person name="Zurek L."/>
        </authorList>
    </citation>
    <scope>NUCLEOTIDE SEQUENCE [LARGE SCALE GENOMIC DNA]</scope>
    <source>
        <strain evidence="5 6">CS-1</strain>
    </source>
</reference>
<dbReference type="PRINTS" id="PR00778">
    <property type="entry name" value="HTHARSR"/>
</dbReference>
<name>A0A5R8QEX9_9FIRM</name>
<dbReference type="Proteomes" id="UP000306912">
    <property type="component" value="Unassembled WGS sequence"/>
</dbReference>
<comment type="caution">
    <text evidence="5">The sequence shown here is derived from an EMBL/GenBank/DDBJ whole genome shotgun (WGS) entry which is preliminary data.</text>
</comment>
<evidence type="ECO:0000259" key="4">
    <source>
        <dbReference type="PROSITE" id="PS50987"/>
    </source>
</evidence>
<dbReference type="AlphaFoldDB" id="A0A5R8QEX9"/>
<protein>
    <submittedName>
        <fullName evidence="5">Winged helix-turn-helix transcriptional regulator</fullName>
    </submittedName>
</protein>
<dbReference type="PANTHER" id="PTHR33154">
    <property type="entry name" value="TRANSCRIPTIONAL REGULATOR, ARSR FAMILY"/>
    <property type="match status" value="1"/>
</dbReference>
<dbReference type="PROSITE" id="PS50987">
    <property type="entry name" value="HTH_ARSR_2"/>
    <property type="match status" value="1"/>
</dbReference>
<keyword evidence="6" id="KW-1185">Reference proteome</keyword>
<dbReference type="InterPro" id="IPR011991">
    <property type="entry name" value="ArsR-like_HTH"/>
</dbReference>
<dbReference type="InterPro" id="IPR001845">
    <property type="entry name" value="HTH_ArsR_DNA-bd_dom"/>
</dbReference>
<dbReference type="GO" id="GO:0003700">
    <property type="term" value="F:DNA-binding transcription factor activity"/>
    <property type="evidence" value="ECO:0007669"/>
    <property type="project" value="InterPro"/>
</dbReference>
<dbReference type="GO" id="GO:0003677">
    <property type="term" value="F:DNA binding"/>
    <property type="evidence" value="ECO:0007669"/>
    <property type="project" value="UniProtKB-KW"/>
</dbReference>
<evidence type="ECO:0000313" key="5">
    <source>
        <dbReference type="EMBL" id="TLG75502.1"/>
    </source>
</evidence>
<gene>
    <name evidence="5" type="ORF">FEZ08_05395</name>
</gene>
<dbReference type="InterPro" id="IPR036388">
    <property type="entry name" value="WH-like_DNA-bd_sf"/>
</dbReference>
<dbReference type="Gene3D" id="1.10.10.10">
    <property type="entry name" value="Winged helix-like DNA-binding domain superfamily/Winged helix DNA-binding domain"/>
    <property type="match status" value="1"/>
</dbReference>
<keyword evidence="1" id="KW-0805">Transcription regulation</keyword>
<dbReference type="PANTHER" id="PTHR33154:SF33">
    <property type="entry name" value="TRANSCRIPTIONAL REPRESSOR SDPR"/>
    <property type="match status" value="1"/>
</dbReference>
<dbReference type="SUPFAM" id="SSF46785">
    <property type="entry name" value="Winged helix' DNA-binding domain"/>
    <property type="match status" value="1"/>
</dbReference>
<evidence type="ECO:0000256" key="3">
    <source>
        <dbReference type="ARBA" id="ARBA00023163"/>
    </source>
</evidence>
<dbReference type="Pfam" id="PF01022">
    <property type="entry name" value="HTH_5"/>
    <property type="match status" value="1"/>
</dbReference>
<feature type="domain" description="HTH arsR-type" evidence="4">
    <location>
        <begin position="1"/>
        <end position="87"/>
    </location>
</feature>
<keyword evidence="2" id="KW-0238">DNA-binding</keyword>
<evidence type="ECO:0000256" key="1">
    <source>
        <dbReference type="ARBA" id="ARBA00023015"/>
    </source>
</evidence>
<dbReference type="EMBL" id="VBWP01000003">
    <property type="protein sequence ID" value="TLG75502.1"/>
    <property type="molecule type" value="Genomic_DNA"/>
</dbReference>